<keyword evidence="4" id="KW-1185">Reference proteome</keyword>
<dbReference type="Proteomes" id="UP000198755">
    <property type="component" value="Unassembled WGS sequence"/>
</dbReference>
<evidence type="ECO:0000313" key="3">
    <source>
        <dbReference type="EMBL" id="SFK84860.1"/>
    </source>
</evidence>
<dbReference type="OrthoDB" id="9814270at2"/>
<reference evidence="3 4" key="1">
    <citation type="submission" date="2016-10" db="EMBL/GenBank/DDBJ databases">
        <authorList>
            <person name="de Groot N.N."/>
        </authorList>
    </citation>
    <scope>NUCLEOTIDE SEQUENCE [LARGE SCALE GENOMIC DNA]</scope>
    <source>
        <strain evidence="3 4">NE2</strain>
    </source>
</reference>
<dbReference type="Pfam" id="PF00690">
    <property type="entry name" value="Cation_ATPase_N"/>
    <property type="match status" value="1"/>
</dbReference>
<protein>
    <submittedName>
        <fullName evidence="3">Cation transporter/ATPase, N-terminus</fullName>
    </submittedName>
</protein>
<proteinExistence type="predicted"/>
<organism evidence="3 4">
    <name type="scientific">Methylocapsa palsarum</name>
    <dbReference type="NCBI Taxonomy" id="1612308"/>
    <lineage>
        <taxon>Bacteria</taxon>
        <taxon>Pseudomonadati</taxon>
        <taxon>Pseudomonadota</taxon>
        <taxon>Alphaproteobacteria</taxon>
        <taxon>Hyphomicrobiales</taxon>
        <taxon>Beijerinckiaceae</taxon>
        <taxon>Methylocapsa</taxon>
    </lineage>
</organism>
<evidence type="ECO:0000259" key="2">
    <source>
        <dbReference type="SMART" id="SM00831"/>
    </source>
</evidence>
<feature type="domain" description="Cation-transporting P-type ATPase N-terminal" evidence="2">
    <location>
        <begin position="24"/>
        <end position="96"/>
    </location>
</feature>
<dbReference type="EMBL" id="FOSN01000029">
    <property type="protein sequence ID" value="SFK84860.1"/>
    <property type="molecule type" value="Genomic_DNA"/>
</dbReference>
<gene>
    <name evidence="3" type="ORF">SAMN05444581_12912</name>
</gene>
<dbReference type="InterPro" id="IPR023298">
    <property type="entry name" value="ATPase_P-typ_TM_dom_sf"/>
</dbReference>
<accession>A0A1I4CW60</accession>
<feature type="region of interest" description="Disordered" evidence="1">
    <location>
        <begin position="94"/>
        <end position="140"/>
    </location>
</feature>
<dbReference type="SMART" id="SM00831">
    <property type="entry name" value="Cation_ATPase_N"/>
    <property type="match status" value="1"/>
</dbReference>
<dbReference type="AlphaFoldDB" id="A0A1I4CW60"/>
<dbReference type="PANTHER" id="PTHR42861">
    <property type="entry name" value="CALCIUM-TRANSPORTING ATPASE"/>
    <property type="match status" value="1"/>
</dbReference>
<feature type="compositionally biased region" description="Low complexity" evidence="1">
    <location>
        <begin position="119"/>
        <end position="132"/>
    </location>
</feature>
<evidence type="ECO:0000313" key="4">
    <source>
        <dbReference type="Proteomes" id="UP000198755"/>
    </source>
</evidence>
<evidence type="ECO:0000256" key="1">
    <source>
        <dbReference type="SAM" id="MobiDB-lite"/>
    </source>
</evidence>
<sequence length="140" mass="15240">MTASDTLPRTAPSRPEAKADPNEALKSLPMPKLLTKLGSSTDGLTQAEARKRLAQYGPNEIEETKTNELLKFLGYFWGPIPWMIEVAVVLQPSIPKPTKSQPLHETPRPPPLRNPTISAGSAAARRALRPAAKWPGFAPP</sequence>
<feature type="region of interest" description="Disordered" evidence="1">
    <location>
        <begin position="1"/>
        <end position="42"/>
    </location>
</feature>
<dbReference type="STRING" id="1612308.SAMN05444581_12912"/>
<dbReference type="SUPFAM" id="SSF81665">
    <property type="entry name" value="Calcium ATPase, transmembrane domain M"/>
    <property type="match status" value="1"/>
</dbReference>
<name>A0A1I4CW60_9HYPH</name>
<dbReference type="InterPro" id="IPR004014">
    <property type="entry name" value="ATPase_P-typ_cation-transptr_N"/>
</dbReference>